<evidence type="ECO:0000259" key="2">
    <source>
        <dbReference type="PROSITE" id="PS51020"/>
    </source>
</evidence>
<dbReference type="InterPro" id="IPR009465">
    <property type="entry name" value="Spondin_N"/>
</dbReference>
<evidence type="ECO:0000313" key="4">
    <source>
        <dbReference type="Proteomes" id="UP001165381"/>
    </source>
</evidence>
<dbReference type="InterPro" id="IPR038678">
    <property type="entry name" value="Spondin_N_sf"/>
</dbReference>
<feature type="domain" description="Spondin" evidence="2">
    <location>
        <begin position="16"/>
        <end position="212"/>
    </location>
</feature>
<accession>A0ABT0QC82</accession>
<organism evidence="3 4">
    <name type="scientific">Jejuia spongiicola</name>
    <dbReference type="NCBI Taxonomy" id="2942207"/>
    <lineage>
        <taxon>Bacteria</taxon>
        <taxon>Pseudomonadati</taxon>
        <taxon>Bacteroidota</taxon>
        <taxon>Flavobacteriia</taxon>
        <taxon>Flavobacteriales</taxon>
        <taxon>Flavobacteriaceae</taxon>
        <taxon>Jejuia</taxon>
    </lineage>
</organism>
<keyword evidence="1" id="KW-0732">Signal</keyword>
<name>A0ABT0QC82_9FLAO</name>
<proteinExistence type="predicted"/>
<dbReference type="NCBIfam" id="TIGR04183">
    <property type="entry name" value="Por_Secre_tail"/>
    <property type="match status" value="1"/>
</dbReference>
<dbReference type="EMBL" id="JAMFLZ010000002">
    <property type="protein sequence ID" value="MCL6294587.1"/>
    <property type="molecule type" value="Genomic_DNA"/>
</dbReference>
<dbReference type="PROSITE" id="PS51020">
    <property type="entry name" value="SPONDIN"/>
    <property type="match status" value="1"/>
</dbReference>
<comment type="caution">
    <text evidence="3">The sequence shown here is derived from an EMBL/GenBank/DDBJ whole genome shotgun (WGS) entry which is preliminary data.</text>
</comment>
<dbReference type="Gene3D" id="2.60.40.2130">
    <property type="entry name" value="F-spondin domain"/>
    <property type="match status" value="1"/>
</dbReference>
<dbReference type="Pfam" id="PF06468">
    <property type="entry name" value="Spond_N"/>
    <property type="match status" value="1"/>
</dbReference>
<dbReference type="Proteomes" id="UP001165381">
    <property type="component" value="Unassembled WGS sequence"/>
</dbReference>
<dbReference type="Pfam" id="PF18962">
    <property type="entry name" value="Por_Secre_tail"/>
    <property type="match status" value="1"/>
</dbReference>
<dbReference type="InterPro" id="IPR026444">
    <property type="entry name" value="Secre_tail"/>
</dbReference>
<gene>
    <name evidence="3" type="ORF">M3P09_06250</name>
</gene>
<evidence type="ECO:0000256" key="1">
    <source>
        <dbReference type="ARBA" id="ARBA00022729"/>
    </source>
</evidence>
<protein>
    <submittedName>
        <fullName evidence="3">Spondin domain-containing protein</fullName>
    </submittedName>
</protein>
<evidence type="ECO:0000313" key="3">
    <source>
        <dbReference type="EMBL" id="MCL6294587.1"/>
    </source>
</evidence>
<sequence>MKKITSSLFLLFTFFSVLTVFGQSIATYNIEFESIWESVADNPTTGQSTIALPVSAHWSGLVITTHKTAGTFLMMGAAASPGIESVAETGATATFQTEVNNNADANQYINAGGLGSAKGTITRNGVQVSEDFPLVSLASMIAPSPDWFIGIDGLTLRSGNNGVNNGWKDTFTVDVYPYDAGTEDGSGYSGSNPDTNPIGVITNRSNTTPFNANKIGTVTFTYVSSVLSNNDIEILENVKVYPNPTKGKITITNIKKIDLLSAKIYNVLGKLVKEISVEKGLSKLDIDLSNLNKGVYLLSLKSADKNTTKKLVIN</sequence>
<dbReference type="NCBIfam" id="NF038123">
    <property type="entry name" value="NF038123_dom"/>
    <property type="match status" value="1"/>
</dbReference>
<keyword evidence="4" id="KW-1185">Reference proteome</keyword>
<dbReference type="RefSeq" id="WP_249972445.1">
    <property type="nucleotide sequence ID" value="NZ_JAMFLZ010000002.1"/>
</dbReference>
<reference evidence="3" key="1">
    <citation type="submission" date="2022-05" db="EMBL/GenBank/DDBJ databases">
        <authorList>
            <person name="Park J.-S."/>
        </authorList>
    </citation>
    <scope>NUCLEOTIDE SEQUENCE</scope>
    <source>
        <strain evidence="3">2012CJ34-3</strain>
    </source>
</reference>